<name>A0A2J8AZZ0_9FIRM</name>
<evidence type="ECO:0000256" key="1">
    <source>
        <dbReference type="SAM" id="MobiDB-lite"/>
    </source>
</evidence>
<gene>
    <name evidence="4" type="ORF">B7R76_07105</name>
</gene>
<proteinExistence type="predicted"/>
<dbReference type="GO" id="GO:0006508">
    <property type="term" value="P:proteolysis"/>
    <property type="evidence" value="ECO:0007669"/>
    <property type="project" value="InterPro"/>
</dbReference>
<dbReference type="AlphaFoldDB" id="A0A2J8AZZ0"/>
<protein>
    <recommendedName>
        <fullName evidence="3">D-alanyl-D-alanine carboxypeptidase-like core domain-containing protein</fullName>
    </recommendedName>
</protein>
<organism evidence="4 5">
    <name type="scientific">Mageeibacillus indolicus</name>
    <dbReference type="NCBI Taxonomy" id="884684"/>
    <lineage>
        <taxon>Bacteria</taxon>
        <taxon>Bacillati</taxon>
        <taxon>Bacillota</taxon>
        <taxon>Clostridia</taxon>
        <taxon>Eubacteriales</taxon>
        <taxon>Oscillospiraceae</taxon>
        <taxon>Mageeibacillus</taxon>
    </lineage>
</organism>
<dbReference type="RefSeq" id="WP_102892718.1">
    <property type="nucleotide sequence ID" value="NZ_NBZD01000004.1"/>
</dbReference>
<dbReference type="Proteomes" id="UP000236394">
    <property type="component" value="Unassembled WGS sequence"/>
</dbReference>
<dbReference type="InterPro" id="IPR058193">
    <property type="entry name" value="VanY/YodJ_core_dom"/>
</dbReference>
<dbReference type="InterPro" id="IPR003709">
    <property type="entry name" value="VanY-like_core_dom"/>
</dbReference>
<feature type="region of interest" description="Disordered" evidence="1">
    <location>
        <begin position="67"/>
        <end position="100"/>
    </location>
</feature>
<evidence type="ECO:0000313" key="5">
    <source>
        <dbReference type="Proteomes" id="UP000236394"/>
    </source>
</evidence>
<feature type="compositionally biased region" description="Basic and acidic residues" evidence="1">
    <location>
        <begin position="69"/>
        <end position="80"/>
    </location>
</feature>
<feature type="transmembrane region" description="Helical" evidence="2">
    <location>
        <begin position="12"/>
        <end position="31"/>
    </location>
</feature>
<dbReference type="InterPro" id="IPR009045">
    <property type="entry name" value="Zn_M74/Hedgehog-like"/>
</dbReference>
<keyword evidence="2" id="KW-1133">Transmembrane helix</keyword>
<accession>A0A2J8AZZ0</accession>
<comment type="caution">
    <text evidence="4">The sequence shown here is derived from an EMBL/GenBank/DDBJ whole genome shotgun (WGS) entry which is preliminary data.</text>
</comment>
<feature type="region of interest" description="Disordered" evidence="1">
    <location>
        <begin position="284"/>
        <end position="313"/>
    </location>
</feature>
<dbReference type="Gene3D" id="3.30.1380.10">
    <property type="match status" value="1"/>
</dbReference>
<evidence type="ECO:0000313" key="4">
    <source>
        <dbReference type="EMBL" id="PNH18093.1"/>
    </source>
</evidence>
<reference evidence="5" key="1">
    <citation type="submission" date="2017-04" db="EMBL/GenBank/DDBJ databases">
        <authorList>
            <person name="Bumgarner R.E."/>
            <person name="Fredricks D.N."/>
            <person name="Srinivasan S."/>
        </authorList>
    </citation>
    <scope>NUCLEOTIDE SEQUENCE [LARGE SCALE GENOMIC DNA]</scope>
    <source>
        <strain evidence="5">KA00405</strain>
    </source>
</reference>
<keyword evidence="2" id="KW-0472">Membrane</keyword>
<sequence length="313" mass="34069">MKRSNGRGNALIIFLGFVVTALLVATCYFSLDKTSHAKKGPTQKTARHIFTSDSNTVSTETPAIAVASEENKPQASEESKPQTTVVSKPPRANWPEITAADGRDDLGVPYTIDGTVLVNRKHPVNWDYVPAIDSAGGVILQPQAKKAYEEMHTAAMQDGIQFYFRSGYRDFATQAAIYQQYARTDPNGIAGANRYSAPPGASEHQTGLAVDIDNGSGLSYDFDQTPAGIWLHKNAYKFGFIIRFPKGKEPITGYTYEPWHFRYIGVEKAADFGPENTLTLEEYLHSEPAPAPGAPESEIPDAPAVSADPAQVN</sequence>
<dbReference type="GO" id="GO:0008233">
    <property type="term" value="F:peptidase activity"/>
    <property type="evidence" value="ECO:0007669"/>
    <property type="project" value="InterPro"/>
</dbReference>
<dbReference type="SUPFAM" id="SSF55166">
    <property type="entry name" value="Hedgehog/DD-peptidase"/>
    <property type="match status" value="1"/>
</dbReference>
<feature type="domain" description="D-alanyl-D-alanine carboxypeptidase-like core" evidence="3">
    <location>
        <begin position="140"/>
        <end position="265"/>
    </location>
</feature>
<dbReference type="InterPro" id="IPR052179">
    <property type="entry name" value="DD-CPase-like"/>
</dbReference>
<evidence type="ECO:0000259" key="3">
    <source>
        <dbReference type="Pfam" id="PF02557"/>
    </source>
</evidence>
<dbReference type="PANTHER" id="PTHR34385">
    <property type="entry name" value="D-ALANYL-D-ALANINE CARBOXYPEPTIDASE"/>
    <property type="match status" value="1"/>
</dbReference>
<keyword evidence="2" id="KW-0812">Transmembrane</keyword>
<dbReference type="PANTHER" id="PTHR34385:SF1">
    <property type="entry name" value="PEPTIDOGLYCAN L-ALANYL-D-GLUTAMATE ENDOPEPTIDASE CWLK"/>
    <property type="match status" value="1"/>
</dbReference>
<dbReference type="Pfam" id="PF02557">
    <property type="entry name" value="VanY"/>
    <property type="match status" value="1"/>
</dbReference>
<evidence type="ECO:0000256" key="2">
    <source>
        <dbReference type="SAM" id="Phobius"/>
    </source>
</evidence>
<dbReference type="CDD" id="cd14852">
    <property type="entry name" value="LD-carboxypeptidase"/>
    <property type="match status" value="1"/>
</dbReference>
<dbReference type="EMBL" id="NBZD01000004">
    <property type="protein sequence ID" value="PNH18093.1"/>
    <property type="molecule type" value="Genomic_DNA"/>
</dbReference>